<organism evidence="3 4">
    <name type="scientific">Prorocentrum cordatum</name>
    <dbReference type="NCBI Taxonomy" id="2364126"/>
    <lineage>
        <taxon>Eukaryota</taxon>
        <taxon>Sar</taxon>
        <taxon>Alveolata</taxon>
        <taxon>Dinophyceae</taxon>
        <taxon>Prorocentrales</taxon>
        <taxon>Prorocentraceae</taxon>
        <taxon>Prorocentrum</taxon>
    </lineage>
</organism>
<dbReference type="Gene3D" id="3.30.40.10">
    <property type="entry name" value="Zinc/RING finger domain, C3HC4 (zinc finger)"/>
    <property type="match status" value="1"/>
</dbReference>
<name>A0ABN9QS03_9DINO</name>
<sequence>YLLAAADAVPLRPGEPGPAAWPPARGRRLAAAVGAAAAAAADQVGASPRPARPWDERQAARCGAERPRGGRSRPRARDQDAAARAGRVLRQRRRIRPRQPPERVLRDAARGARGALAGEAPRPRVAVRAPERRGRGAAGGARAAGRAGCEAEGPGVRAAIEIAQHEKTCRLACPQSSRDRRGASPAGIVCLDDIVDGQSVRPLARCGHKFHAACLERWTATMREA</sequence>
<protein>
    <recommendedName>
        <fullName evidence="2">RING-type domain-containing protein</fullName>
    </recommendedName>
</protein>
<feature type="non-terminal residue" evidence="3">
    <location>
        <position position="225"/>
    </location>
</feature>
<keyword evidence="4" id="KW-1185">Reference proteome</keyword>
<dbReference type="SUPFAM" id="SSF57850">
    <property type="entry name" value="RING/U-box"/>
    <property type="match status" value="1"/>
</dbReference>
<feature type="compositionally biased region" description="Basic and acidic residues" evidence="1">
    <location>
        <begin position="99"/>
        <end position="110"/>
    </location>
</feature>
<reference evidence="3" key="1">
    <citation type="submission" date="2023-10" db="EMBL/GenBank/DDBJ databases">
        <authorList>
            <person name="Chen Y."/>
            <person name="Shah S."/>
            <person name="Dougan E. K."/>
            <person name="Thang M."/>
            <person name="Chan C."/>
        </authorList>
    </citation>
    <scope>NUCLEOTIDE SEQUENCE [LARGE SCALE GENOMIC DNA]</scope>
</reference>
<gene>
    <name evidence="3" type="ORF">PCOR1329_LOCUS14380</name>
</gene>
<feature type="compositionally biased region" description="Basic residues" evidence="1">
    <location>
        <begin position="87"/>
        <end position="97"/>
    </location>
</feature>
<dbReference type="InterPro" id="IPR013083">
    <property type="entry name" value="Znf_RING/FYVE/PHD"/>
</dbReference>
<feature type="non-terminal residue" evidence="3">
    <location>
        <position position="1"/>
    </location>
</feature>
<comment type="caution">
    <text evidence="3">The sequence shown here is derived from an EMBL/GenBank/DDBJ whole genome shotgun (WGS) entry which is preliminary data.</text>
</comment>
<accession>A0ABN9QS03</accession>
<evidence type="ECO:0000256" key="1">
    <source>
        <dbReference type="SAM" id="MobiDB-lite"/>
    </source>
</evidence>
<feature type="region of interest" description="Disordered" evidence="1">
    <location>
        <begin position="38"/>
        <end position="141"/>
    </location>
</feature>
<dbReference type="InterPro" id="IPR001841">
    <property type="entry name" value="Znf_RING"/>
</dbReference>
<dbReference type="Proteomes" id="UP001189429">
    <property type="component" value="Unassembled WGS sequence"/>
</dbReference>
<dbReference type="EMBL" id="CAUYUJ010004297">
    <property type="protein sequence ID" value="CAK0808986.1"/>
    <property type="molecule type" value="Genomic_DNA"/>
</dbReference>
<proteinExistence type="predicted"/>
<dbReference type="Pfam" id="PF17123">
    <property type="entry name" value="zf-RING_11"/>
    <property type="match status" value="1"/>
</dbReference>
<evidence type="ECO:0000313" key="4">
    <source>
        <dbReference type="Proteomes" id="UP001189429"/>
    </source>
</evidence>
<feature type="compositionally biased region" description="Low complexity" evidence="1">
    <location>
        <begin position="111"/>
        <end position="128"/>
    </location>
</feature>
<feature type="compositionally biased region" description="Basic and acidic residues" evidence="1">
    <location>
        <begin position="52"/>
        <end position="68"/>
    </location>
</feature>
<feature type="domain" description="RING-type" evidence="2">
    <location>
        <begin position="189"/>
        <end position="215"/>
    </location>
</feature>
<feature type="region of interest" description="Disordered" evidence="1">
    <location>
        <begin position="1"/>
        <end position="25"/>
    </location>
</feature>
<evidence type="ECO:0000259" key="2">
    <source>
        <dbReference type="Pfam" id="PF17123"/>
    </source>
</evidence>
<evidence type="ECO:0000313" key="3">
    <source>
        <dbReference type="EMBL" id="CAK0808986.1"/>
    </source>
</evidence>